<dbReference type="GO" id="GO:0006685">
    <property type="term" value="P:sphingomyelin catabolic process"/>
    <property type="evidence" value="ECO:0000318"/>
    <property type="project" value="GO_Central"/>
</dbReference>
<keyword evidence="10" id="KW-0325">Glycoprotein</keyword>
<dbReference type="Pfam" id="PF19272">
    <property type="entry name" value="ASMase_C"/>
    <property type="match status" value="1"/>
</dbReference>
<accession>E9H113</accession>
<dbReference type="SUPFAM" id="SSF47862">
    <property type="entry name" value="Saposin"/>
    <property type="match status" value="1"/>
</dbReference>
<evidence type="ECO:0000256" key="4">
    <source>
        <dbReference type="ARBA" id="ARBA00022525"/>
    </source>
</evidence>
<comment type="cofactor">
    <cofactor evidence="1">
        <name>Zn(2+)</name>
        <dbReference type="ChEBI" id="CHEBI:29105"/>
    </cofactor>
</comment>
<evidence type="ECO:0000256" key="2">
    <source>
        <dbReference type="ARBA" id="ARBA00004613"/>
    </source>
</evidence>
<dbReference type="Gene3D" id="3.60.21.10">
    <property type="match status" value="1"/>
</dbReference>
<dbReference type="GO" id="GO:0005615">
    <property type="term" value="C:extracellular space"/>
    <property type="evidence" value="ECO:0000318"/>
    <property type="project" value="GO_Central"/>
</dbReference>
<keyword evidence="16" id="KW-1185">Reference proteome</keyword>
<dbReference type="AlphaFoldDB" id="E9H113"/>
<dbReference type="FunFam" id="3.60.21.10:FF:000077">
    <property type="entry name" value="Sphingomyelin phosphodiesterase"/>
    <property type="match status" value="1"/>
</dbReference>
<dbReference type="EMBL" id="GL732582">
    <property type="protein sequence ID" value="EFX74604.1"/>
    <property type="molecule type" value="Genomic_DNA"/>
</dbReference>
<comment type="similarity">
    <text evidence="3">Belongs to the acid sphingomyelinase family.</text>
</comment>
<dbReference type="eggNOG" id="KOG3770">
    <property type="taxonomic scope" value="Eukaryota"/>
</dbReference>
<proteinExistence type="inferred from homology"/>
<keyword evidence="8" id="KW-0862">Zinc</keyword>
<dbReference type="HOGENOM" id="CLU_014743_3_0_1"/>
<dbReference type="Proteomes" id="UP000000305">
    <property type="component" value="Unassembled WGS sequence"/>
</dbReference>
<comment type="catalytic activity">
    <reaction evidence="12">
        <text>a sphingomyelin + H2O = phosphocholine + an N-acylsphing-4-enine + H(+)</text>
        <dbReference type="Rhea" id="RHEA:19253"/>
        <dbReference type="ChEBI" id="CHEBI:15377"/>
        <dbReference type="ChEBI" id="CHEBI:15378"/>
        <dbReference type="ChEBI" id="CHEBI:17636"/>
        <dbReference type="ChEBI" id="CHEBI:52639"/>
        <dbReference type="ChEBI" id="CHEBI:295975"/>
        <dbReference type="EC" id="3.1.4.12"/>
    </reaction>
    <physiologicalReaction direction="left-to-right" evidence="12">
        <dbReference type="Rhea" id="RHEA:19254"/>
    </physiologicalReaction>
</comment>
<comment type="subcellular location">
    <subcellularLocation>
        <location evidence="2">Secreted</location>
    </subcellularLocation>
</comment>
<dbReference type="Gene3D" id="1.10.225.10">
    <property type="entry name" value="Saposin-like"/>
    <property type="match status" value="1"/>
</dbReference>
<dbReference type="GO" id="GO:0005764">
    <property type="term" value="C:lysosome"/>
    <property type="evidence" value="ECO:0000318"/>
    <property type="project" value="GO_Central"/>
</dbReference>
<dbReference type="SUPFAM" id="SSF56300">
    <property type="entry name" value="Metallo-dependent phosphatases"/>
    <property type="match status" value="1"/>
</dbReference>
<name>E9H113_DAPPU</name>
<evidence type="ECO:0000256" key="11">
    <source>
        <dbReference type="ARBA" id="ARBA00023295"/>
    </source>
</evidence>
<keyword evidence="6" id="KW-0732">Signal</keyword>
<sequence length="729" mass="83756">MLIFQFYAGNPLDQPLPLNSDFWEKKSQYYSHGTSSDEDVRLAEEVVAHRLQLKHDDKSRRLEAQLQLIAPVVDKAERKWAELVDDVDHLNFTAIEWEIENELPEPNDRTWRKGRERGRGARGLPAFLGNAVKLFDLKQVVKELETSVMTSVSCSACKAGVGLLQHYVDSGKSTDEIVHASTKLCMSLKIESRRVCEGIILAMADEVVFVLSRLILTADEICGFVIGDVCAIPYNPYHDWEVALPPIPKPALISQQMPNPGGGVSSPPLKVLHLSDTHFDPYYHEGSTANCNEPLCCRLTDGIPDSPTNGAGRWGDYRKCDTPRHTIESMLQHIANYHQDIDFIIWTGDLPPHDVWNQTRNDNLYVLRETVRQLTFYFPNTRIFPALGNHESAPVNSFPPPNIEATHTMDWLYDELDLLWRRWLPDSTSPTVRKGAFYSVLVSPGFRMLSLNMNYCNNKNWWLLLNSTDPAQELQWLVYELQSAELKGEKVHILGHIPPGHSDCLKVWSHNYYRIVNRYEATISGQFFGHTHFDEYEVFYDEVYRGRASSIAYIGPSVTPYYGLNPGYRIYHVDGNYAGTSRMVVDHETWIMDLQEANRHNVDSPRWYRLYTAREAFRMPSLTPQDWDHLVHRMTYDDNLFQTYYKYYWKASPVRPSCDADCKKRLLCDLKSGRSNDRKLTCQEIEERIDSTKKSSSWKTWLFNGFAISSVFTFLGGFGWLGDSVGSLF</sequence>
<keyword evidence="11" id="KW-0326">Glycosidase</keyword>
<evidence type="ECO:0000256" key="5">
    <source>
        <dbReference type="ARBA" id="ARBA00022723"/>
    </source>
</evidence>
<evidence type="ECO:0000256" key="6">
    <source>
        <dbReference type="ARBA" id="ARBA00022729"/>
    </source>
</evidence>
<dbReference type="InterPro" id="IPR045473">
    <property type="entry name" value="ASM_C"/>
</dbReference>
<dbReference type="InterPro" id="IPR011001">
    <property type="entry name" value="Saposin-like"/>
</dbReference>
<evidence type="ECO:0000256" key="1">
    <source>
        <dbReference type="ARBA" id="ARBA00001947"/>
    </source>
</evidence>
<evidence type="ECO:0000256" key="12">
    <source>
        <dbReference type="ARBA" id="ARBA00047268"/>
    </source>
</evidence>
<dbReference type="GO" id="GO:0016798">
    <property type="term" value="F:hydrolase activity, acting on glycosyl bonds"/>
    <property type="evidence" value="ECO:0007669"/>
    <property type="project" value="UniProtKB-KW"/>
</dbReference>
<dbReference type="FunFam" id="1.10.225.10:FF:000010">
    <property type="entry name" value="Sphingomyelin phosphodiesterase"/>
    <property type="match status" value="1"/>
</dbReference>
<dbReference type="InterPro" id="IPR008139">
    <property type="entry name" value="SaposinB_dom"/>
</dbReference>
<evidence type="ECO:0000256" key="10">
    <source>
        <dbReference type="ARBA" id="ARBA00023180"/>
    </source>
</evidence>
<evidence type="ECO:0000256" key="8">
    <source>
        <dbReference type="ARBA" id="ARBA00022833"/>
    </source>
</evidence>
<evidence type="ECO:0000313" key="15">
    <source>
        <dbReference type="EMBL" id="EFX74604.1"/>
    </source>
</evidence>
<keyword evidence="4" id="KW-0964">Secreted</keyword>
<dbReference type="Pfam" id="PF00149">
    <property type="entry name" value="Metallophos"/>
    <property type="match status" value="1"/>
</dbReference>
<comment type="function">
    <text evidence="13">Converts sphingomyelin to ceramide.</text>
</comment>
<protein>
    <recommendedName>
        <fullName evidence="14">Saposin B-type domain-containing protein</fullName>
    </recommendedName>
</protein>
<dbReference type="PANTHER" id="PTHR10340">
    <property type="entry name" value="SPHINGOMYELIN PHOSPHODIESTERASE"/>
    <property type="match status" value="1"/>
</dbReference>
<dbReference type="GO" id="GO:0046872">
    <property type="term" value="F:metal ion binding"/>
    <property type="evidence" value="ECO:0007669"/>
    <property type="project" value="UniProtKB-KW"/>
</dbReference>
<evidence type="ECO:0000313" key="16">
    <source>
        <dbReference type="Proteomes" id="UP000000305"/>
    </source>
</evidence>
<dbReference type="PANTHER" id="PTHR10340:SF34">
    <property type="entry name" value="SPHINGOMYELIN PHOSPHODIESTERASE"/>
    <property type="match status" value="1"/>
</dbReference>
<dbReference type="InterPro" id="IPR041805">
    <property type="entry name" value="ASMase/PPN1_MPP"/>
</dbReference>
<feature type="domain" description="Saposin B-type" evidence="14">
    <location>
        <begin position="150"/>
        <end position="234"/>
    </location>
</feature>
<keyword evidence="5" id="KW-0479">Metal-binding</keyword>
<dbReference type="STRING" id="6669.E9H113"/>
<reference evidence="15 16" key="1">
    <citation type="journal article" date="2011" name="Science">
        <title>The ecoresponsive genome of Daphnia pulex.</title>
        <authorList>
            <person name="Colbourne J.K."/>
            <person name="Pfrender M.E."/>
            <person name="Gilbert D."/>
            <person name="Thomas W.K."/>
            <person name="Tucker A."/>
            <person name="Oakley T.H."/>
            <person name="Tokishita S."/>
            <person name="Aerts A."/>
            <person name="Arnold G.J."/>
            <person name="Basu M.K."/>
            <person name="Bauer D.J."/>
            <person name="Caceres C.E."/>
            <person name="Carmel L."/>
            <person name="Casola C."/>
            <person name="Choi J.H."/>
            <person name="Detter J.C."/>
            <person name="Dong Q."/>
            <person name="Dusheyko S."/>
            <person name="Eads B.D."/>
            <person name="Frohlich T."/>
            <person name="Geiler-Samerotte K.A."/>
            <person name="Gerlach D."/>
            <person name="Hatcher P."/>
            <person name="Jogdeo S."/>
            <person name="Krijgsveld J."/>
            <person name="Kriventseva E.V."/>
            <person name="Kultz D."/>
            <person name="Laforsch C."/>
            <person name="Lindquist E."/>
            <person name="Lopez J."/>
            <person name="Manak J.R."/>
            <person name="Muller J."/>
            <person name="Pangilinan J."/>
            <person name="Patwardhan R.P."/>
            <person name="Pitluck S."/>
            <person name="Pritham E.J."/>
            <person name="Rechtsteiner A."/>
            <person name="Rho M."/>
            <person name="Rogozin I.B."/>
            <person name="Sakarya O."/>
            <person name="Salamov A."/>
            <person name="Schaack S."/>
            <person name="Shapiro H."/>
            <person name="Shiga Y."/>
            <person name="Skalitzky C."/>
            <person name="Smith Z."/>
            <person name="Souvorov A."/>
            <person name="Sung W."/>
            <person name="Tang Z."/>
            <person name="Tsuchiya D."/>
            <person name="Tu H."/>
            <person name="Vos H."/>
            <person name="Wang M."/>
            <person name="Wolf Y.I."/>
            <person name="Yamagata H."/>
            <person name="Yamada T."/>
            <person name="Ye Y."/>
            <person name="Shaw J.R."/>
            <person name="Andrews J."/>
            <person name="Crease T.J."/>
            <person name="Tang H."/>
            <person name="Lucas S.M."/>
            <person name="Robertson H.M."/>
            <person name="Bork P."/>
            <person name="Koonin E.V."/>
            <person name="Zdobnov E.M."/>
            <person name="Grigoriev I.V."/>
            <person name="Lynch M."/>
            <person name="Boore J.L."/>
        </authorList>
    </citation>
    <scope>NUCLEOTIDE SEQUENCE [LARGE SCALE GENOMIC DNA]</scope>
</reference>
<dbReference type="GO" id="GO:0046513">
    <property type="term" value="P:ceramide biosynthetic process"/>
    <property type="evidence" value="ECO:0000318"/>
    <property type="project" value="GO_Central"/>
</dbReference>
<evidence type="ECO:0000256" key="13">
    <source>
        <dbReference type="ARBA" id="ARBA00059094"/>
    </source>
</evidence>
<dbReference type="CDD" id="cd00842">
    <property type="entry name" value="MPP_ASMase"/>
    <property type="match status" value="1"/>
</dbReference>
<keyword evidence="7" id="KW-0378">Hydrolase</keyword>
<dbReference type="InterPro" id="IPR004843">
    <property type="entry name" value="Calcineurin-like_PHP"/>
</dbReference>
<dbReference type="OrthoDB" id="282973at2759"/>
<dbReference type="OMA" id="HNVTVAM"/>
<dbReference type="InterPro" id="IPR029052">
    <property type="entry name" value="Metallo-depent_PP-like"/>
</dbReference>
<dbReference type="GO" id="GO:0016020">
    <property type="term" value="C:membrane"/>
    <property type="evidence" value="ECO:0007669"/>
    <property type="project" value="GOC"/>
</dbReference>
<dbReference type="GO" id="GO:0061750">
    <property type="term" value="F:acid sphingomyelin phosphodiesterase activity"/>
    <property type="evidence" value="ECO:0000318"/>
    <property type="project" value="GO_Central"/>
</dbReference>
<dbReference type="InParanoid" id="E9H113"/>
<organism evidence="15 16">
    <name type="scientific">Daphnia pulex</name>
    <name type="common">Water flea</name>
    <dbReference type="NCBI Taxonomy" id="6669"/>
    <lineage>
        <taxon>Eukaryota</taxon>
        <taxon>Metazoa</taxon>
        <taxon>Ecdysozoa</taxon>
        <taxon>Arthropoda</taxon>
        <taxon>Crustacea</taxon>
        <taxon>Branchiopoda</taxon>
        <taxon>Diplostraca</taxon>
        <taxon>Cladocera</taxon>
        <taxon>Anomopoda</taxon>
        <taxon>Daphniidae</taxon>
        <taxon>Daphnia</taxon>
    </lineage>
</organism>
<dbReference type="PhylomeDB" id="E9H113"/>
<evidence type="ECO:0000259" key="14">
    <source>
        <dbReference type="PROSITE" id="PS50015"/>
    </source>
</evidence>
<dbReference type="KEGG" id="dpx:DAPPUDRAFT_56898"/>
<evidence type="ECO:0000256" key="3">
    <source>
        <dbReference type="ARBA" id="ARBA00008234"/>
    </source>
</evidence>
<evidence type="ECO:0000256" key="7">
    <source>
        <dbReference type="ARBA" id="ARBA00022801"/>
    </source>
</evidence>
<dbReference type="PROSITE" id="PS50015">
    <property type="entry name" value="SAP_B"/>
    <property type="match status" value="1"/>
</dbReference>
<gene>
    <name evidence="15" type="ORF">DAPPUDRAFT_56898</name>
</gene>
<dbReference type="SMART" id="SM00741">
    <property type="entry name" value="SapB"/>
    <property type="match status" value="1"/>
</dbReference>
<evidence type="ECO:0000256" key="9">
    <source>
        <dbReference type="ARBA" id="ARBA00023157"/>
    </source>
</evidence>
<keyword evidence="9" id="KW-1015">Disulfide bond</keyword>
<dbReference type="FunCoup" id="E9H113">
    <property type="interactions" value="272"/>
</dbReference>